<evidence type="ECO:0000313" key="2">
    <source>
        <dbReference type="Proteomes" id="UP001418444"/>
    </source>
</evidence>
<dbReference type="NCBIfam" id="NF047719">
    <property type="entry name" value="SCO6745_fam_HTH"/>
    <property type="match status" value="1"/>
</dbReference>
<dbReference type="InterPro" id="IPR054058">
    <property type="entry name" value="HTH_67"/>
</dbReference>
<sequence>MNAARTAYETLEPFHVLAYFNPGLNDAMADTGLDPHAFYVGARGAPLGDCASPVVTAAFYNFNPDLIDRSWTSARAVGLAKVADRRAAMLDEQLRSILGDRAHAPEIAELADGFGELAKSLPLSGRPLSAAWAGVPLPEEPLVRLWTTVAVLREWRGDNHIAALVVNRLDGLDAAVFHEAAHPDPAVKRRVLGRDMVLLTRGWSEDDWNAAVDRLVARGLAEHTEDGHRLTADGAALYDDLEATTDALTEPVWDTPEAQDLVTRMRPYTKAILDAGVLPGTRKKD</sequence>
<comment type="caution">
    <text evidence="1">The sequence shown here is derived from an EMBL/GenBank/DDBJ whole genome shotgun (WGS) entry which is preliminary data.</text>
</comment>
<name>A0ABP7PD38_9ACTN</name>
<dbReference type="RefSeq" id="WP_344784204.1">
    <property type="nucleotide sequence ID" value="NZ_BAAAZW010000007.1"/>
</dbReference>
<dbReference type="EMBL" id="BAAAZW010000007">
    <property type="protein sequence ID" value="GAA3963629.1"/>
    <property type="molecule type" value="Genomic_DNA"/>
</dbReference>
<reference evidence="2" key="1">
    <citation type="journal article" date="2019" name="Int. J. Syst. Evol. Microbiol.">
        <title>The Global Catalogue of Microorganisms (GCM) 10K type strain sequencing project: providing services to taxonomists for standard genome sequencing and annotation.</title>
        <authorList>
            <consortium name="The Broad Institute Genomics Platform"/>
            <consortium name="The Broad Institute Genome Sequencing Center for Infectious Disease"/>
            <person name="Wu L."/>
            <person name="Ma J."/>
        </authorList>
    </citation>
    <scope>NUCLEOTIDE SEQUENCE [LARGE SCALE GENOMIC DNA]</scope>
    <source>
        <strain evidence="2">JCM 16923</strain>
    </source>
</reference>
<gene>
    <name evidence="1" type="ORF">GCM10022231_24880</name>
</gene>
<organism evidence="1 2">
    <name type="scientific">Gordonia caeni</name>
    <dbReference type="NCBI Taxonomy" id="1007097"/>
    <lineage>
        <taxon>Bacteria</taxon>
        <taxon>Bacillati</taxon>
        <taxon>Actinomycetota</taxon>
        <taxon>Actinomycetes</taxon>
        <taxon>Mycobacteriales</taxon>
        <taxon>Gordoniaceae</taxon>
        <taxon>Gordonia</taxon>
    </lineage>
</organism>
<proteinExistence type="predicted"/>
<accession>A0ABP7PD38</accession>
<evidence type="ECO:0008006" key="3">
    <source>
        <dbReference type="Google" id="ProtNLM"/>
    </source>
</evidence>
<evidence type="ECO:0000313" key="1">
    <source>
        <dbReference type="EMBL" id="GAA3963629.1"/>
    </source>
</evidence>
<dbReference type="Proteomes" id="UP001418444">
    <property type="component" value="Unassembled WGS sequence"/>
</dbReference>
<dbReference type="Pfam" id="PF21863">
    <property type="entry name" value="HTH_67"/>
    <property type="match status" value="1"/>
</dbReference>
<keyword evidence="2" id="KW-1185">Reference proteome</keyword>
<protein>
    <recommendedName>
        <fullName evidence="3">MarR family transcriptional regulator</fullName>
    </recommendedName>
</protein>